<organism evidence="3 4">
    <name type="scientific">Rhodococcus globerulus</name>
    <dbReference type="NCBI Taxonomy" id="33008"/>
    <lineage>
        <taxon>Bacteria</taxon>
        <taxon>Bacillati</taxon>
        <taxon>Actinomycetota</taxon>
        <taxon>Actinomycetes</taxon>
        <taxon>Mycobacteriales</taxon>
        <taxon>Nocardiaceae</taxon>
        <taxon>Rhodococcus</taxon>
    </lineage>
</organism>
<protein>
    <recommendedName>
        <fullName evidence="5">Permease</fullName>
    </recommendedName>
</protein>
<evidence type="ECO:0000256" key="2">
    <source>
        <dbReference type="SAM" id="Phobius"/>
    </source>
</evidence>
<feature type="transmembrane region" description="Helical" evidence="2">
    <location>
        <begin position="63"/>
        <end position="85"/>
    </location>
</feature>
<dbReference type="RefSeq" id="WP_092806431.1">
    <property type="nucleotide sequence ID" value="NZ_CEDU01000021.1"/>
</dbReference>
<feature type="region of interest" description="Disordered" evidence="1">
    <location>
        <begin position="174"/>
        <end position="194"/>
    </location>
</feature>
<name>A0ABU4BNN6_RHOGO</name>
<proteinExistence type="predicted"/>
<comment type="caution">
    <text evidence="3">The sequence shown here is derived from an EMBL/GenBank/DDBJ whole genome shotgun (WGS) entry which is preliminary data.</text>
</comment>
<feature type="transmembrane region" description="Helical" evidence="2">
    <location>
        <begin position="22"/>
        <end position="43"/>
    </location>
</feature>
<evidence type="ECO:0000313" key="3">
    <source>
        <dbReference type="EMBL" id="MDV6265842.1"/>
    </source>
</evidence>
<keyword evidence="2" id="KW-0472">Membrane</keyword>
<evidence type="ECO:0008006" key="5">
    <source>
        <dbReference type="Google" id="ProtNLM"/>
    </source>
</evidence>
<sequence length="194" mass="20933">MTTQQAPSATTTSGMPPWAKKAIMIGVAAVVLVITYFILAAYLPRWWSQRIASLADGSFSGGIAWGVMFGLVCTLVPLLFFRAIWQVRKRKHARPMQIGALVLGVIFALPNLLTLSIVLGNSNAAHAGERVLDVDGPGFRGASVLGAIIGVALFVGIVFLGYRYKKRGKEIDKMRGDLKQHEPQSKGEAPAPEM</sequence>
<evidence type="ECO:0000313" key="4">
    <source>
        <dbReference type="Proteomes" id="UP001185927"/>
    </source>
</evidence>
<keyword evidence="4" id="KW-1185">Reference proteome</keyword>
<reference evidence="3 4" key="1">
    <citation type="submission" date="2023-10" db="EMBL/GenBank/DDBJ databases">
        <title>Development of a sustainable strategy for remediation of hydrocarbon-contaminated territories based on the waste exchange concept.</title>
        <authorList>
            <person name="Krivoruchko A."/>
        </authorList>
    </citation>
    <scope>NUCLEOTIDE SEQUENCE [LARGE SCALE GENOMIC DNA]</scope>
    <source>
        <strain evidence="3 4">IEGM 1203</strain>
    </source>
</reference>
<feature type="compositionally biased region" description="Basic and acidic residues" evidence="1">
    <location>
        <begin position="174"/>
        <end position="185"/>
    </location>
</feature>
<evidence type="ECO:0000256" key="1">
    <source>
        <dbReference type="SAM" id="MobiDB-lite"/>
    </source>
</evidence>
<keyword evidence="2" id="KW-1133">Transmembrane helix</keyword>
<keyword evidence="2" id="KW-0812">Transmembrane</keyword>
<gene>
    <name evidence="3" type="ORF">R3Q16_04440</name>
</gene>
<accession>A0ABU4BNN6</accession>
<feature type="transmembrane region" description="Helical" evidence="2">
    <location>
        <begin position="139"/>
        <end position="164"/>
    </location>
</feature>
<feature type="transmembrane region" description="Helical" evidence="2">
    <location>
        <begin position="97"/>
        <end position="119"/>
    </location>
</feature>
<dbReference type="EMBL" id="JAWLKB010000002">
    <property type="protein sequence ID" value="MDV6265842.1"/>
    <property type="molecule type" value="Genomic_DNA"/>
</dbReference>
<dbReference type="Proteomes" id="UP001185927">
    <property type="component" value="Unassembled WGS sequence"/>
</dbReference>